<dbReference type="PANTHER" id="PTHR34858">
    <property type="entry name" value="CYSO-CYSTEINE PEPTIDASE"/>
    <property type="match status" value="1"/>
</dbReference>
<dbReference type="InterPro" id="IPR051929">
    <property type="entry name" value="VirAsm_ModProt"/>
</dbReference>
<proteinExistence type="predicted"/>
<evidence type="ECO:0000256" key="1">
    <source>
        <dbReference type="ARBA" id="ARBA00022670"/>
    </source>
</evidence>
<evidence type="ECO:0000256" key="2">
    <source>
        <dbReference type="ARBA" id="ARBA00022723"/>
    </source>
</evidence>
<dbReference type="AlphaFoldDB" id="A0A844GWC1"/>
<dbReference type="GO" id="GO:0008235">
    <property type="term" value="F:metalloexopeptidase activity"/>
    <property type="evidence" value="ECO:0007669"/>
    <property type="project" value="TreeGrafter"/>
</dbReference>
<dbReference type="InterPro" id="IPR000555">
    <property type="entry name" value="JAMM/MPN+_dom"/>
</dbReference>
<evidence type="ECO:0000256" key="5">
    <source>
        <dbReference type="ARBA" id="ARBA00023049"/>
    </source>
</evidence>
<dbReference type="InterPro" id="IPR037518">
    <property type="entry name" value="MPN"/>
</dbReference>
<reference evidence="7 8" key="1">
    <citation type="submission" date="2019-11" db="EMBL/GenBank/DDBJ databases">
        <title>Isolation of a new High Light Tolerant Cyanobacteria.</title>
        <authorList>
            <person name="Dobson Z."/>
            <person name="Vaughn N."/>
            <person name="Vaughn M."/>
            <person name="Fromme P."/>
            <person name="Mazor Y."/>
        </authorList>
    </citation>
    <scope>NUCLEOTIDE SEQUENCE [LARGE SCALE GENOMIC DNA]</scope>
    <source>
        <strain evidence="7 8">0216</strain>
    </source>
</reference>
<dbReference type="RefSeq" id="WP_155083981.1">
    <property type="nucleotide sequence ID" value="NZ_WMIA01000011.1"/>
</dbReference>
<evidence type="ECO:0000256" key="4">
    <source>
        <dbReference type="ARBA" id="ARBA00022833"/>
    </source>
</evidence>
<sequence>MTVIISEQNLYIIRQQGIKNYPYECCGLLLGVINNCEKKVIKVVPVENDWENQKHLFTKKYDGLKRNLRDSFAINPFTLLKIQKEARNENLNIVGIYHSHPDHSAIPSEFDRDVAHSVYSYLILSVQKKEVTDICSWLLDEDIKFIQEDLIIQKIN</sequence>
<dbReference type="GO" id="GO:0008270">
    <property type="term" value="F:zinc ion binding"/>
    <property type="evidence" value="ECO:0007669"/>
    <property type="project" value="TreeGrafter"/>
</dbReference>
<name>A0A844GWC1_9CHRO</name>
<dbReference type="Proteomes" id="UP000437131">
    <property type="component" value="Unassembled WGS sequence"/>
</dbReference>
<dbReference type="EMBL" id="WMIA01000011">
    <property type="protein sequence ID" value="MTF39352.1"/>
    <property type="molecule type" value="Genomic_DNA"/>
</dbReference>
<organism evidence="7 8">
    <name type="scientific">Cyanobacterium aponinum 0216</name>
    <dbReference type="NCBI Taxonomy" id="2676140"/>
    <lineage>
        <taxon>Bacteria</taxon>
        <taxon>Bacillati</taxon>
        <taxon>Cyanobacteriota</taxon>
        <taxon>Cyanophyceae</taxon>
        <taxon>Oscillatoriophycideae</taxon>
        <taxon>Chroococcales</taxon>
        <taxon>Geminocystaceae</taxon>
        <taxon>Cyanobacterium</taxon>
    </lineage>
</organism>
<protein>
    <recommendedName>
        <fullName evidence="6">MPN domain-containing protein</fullName>
    </recommendedName>
</protein>
<accession>A0A844GWC1</accession>
<keyword evidence="3" id="KW-0378">Hydrolase</keyword>
<keyword evidence="1" id="KW-0645">Protease</keyword>
<keyword evidence="5" id="KW-0482">Metalloprotease</keyword>
<evidence type="ECO:0000313" key="7">
    <source>
        <dbReference type="EMBL" id="MTF39352.1"/>
    </source>
</evidence>
<dbReference type="PROSITE" id="PS50249">
    <property type="entry name" value="MPN"/>
    <property type="match status" value="1"/>
</dbReference>
<dbReference type="SMART" id="SM00232">
    <property type="entry name" value="JAB_MPN"/>
    <property type="match status" value="1"/>
</dbReference>
<keyword evidence="2" id="KW-0479">Metal-binding</keyword>
<feature type="domain" description="MPN" evidence="6">
    <location>
        <begin position="3"/>
        <end position="156"/>
    </location>
</feature>
<evidence type="ECO:0000313" key="8">
    <source>
        <dbReference type="Proteomes" id="UP000437131"/>
    </source>
</evidence>
<dbReference type="Gene3D" id="3.40.140.10">
    <property type="entry name" value="Cytidine Deaminase, domain 2"/>
    <property type="match status" value="1"/>
</dbReference>
<dbReference type="SUPFAM" id="SSF102712">
    <property type="entry name" value="JAB1/MPN domain"/>
    <property type="match status" value="1"/>
</dbReference>
<evidence type="ECO:0000256" key="3">
    <source>
        <dbReference type="ARBA" id="ARBA00022801"/>
    </source>
</evidence>
<gene>
    <name evidence="7" type="ORF">GGC33_10495</name>
</gene>
<dbReference type="GO" id="GO:0006508">
    <property type="term" value="P:proteolysis"/>
    <property type="evidence" value="ECO:0007669"/>
    <property type="project" value="UniProtKB-KW"/>
</dbReference>
<dbReference type="Pfam" id="PF14464">
    <property type="entry name" value="Prok-JAB"/>
    <property type="match status" value="1"/>
</dbReference>
<dbReference type="FunFam" id="3.40.140.10:FF:000085">
    <property type="entry name" value="Mov34/MPN/PAD-1 family protein"/>
    <property type="match status" value="1"/>
</dbReference>
<dbReference type="PANTHER" id="PTHR34858:SF1">
    <property type="entry name" value="CYSO-CYSTEINE PEPTIDASE"/>
    <property type="match status" value="1"/>
</dbReference>
<dbReference type="CDD" id="cd08070">
    <property type="entry name" value="MPN_like"/>
    <property type="match status" value="1"/>
</dbReference>
<evidence type="ECO:0000259" key="6">
    <source>
        <dbReference type="PROSITE" id="PS50249"/>
    </source>
</evidence>
<keyword evidence="4" id="KW-0862">Zinc</keyword>
<dbReference type="InterPro" id="IPR028090">
    <property type="entry name" value="JAB_dom_prok"/>
</dbReference>
<comment type="caution">
    <text evidence="7">The sequence shown here is derived from an EMBL/GenBank/DDBJ whole genome shotgun (WGS) entry which is preliminary data.</text>
</comment>